<dbReference type="Pfam" id="PF01112">
    <property type="entry name" value="Asparaginase_2"/>
    <property type="match status" value="1"/>
</dbReference>
<organism evidence="4 5">
    <name type="scientific">Pseudovibrio axinellae</name>
    <dbReference type="NCBI Taxonomy" id="989403"/>
    <lineage>
        <taxon>Bacteria</taxon>
        <taxon>Pseudomonadati</taxon>
        <taxon>Pseudomonadota</taxon>
        <taxon>Alphaproteobacteria</taxon>
        <taxon>Hyphomicrobiales</taxon>
        <taxon>Stappiaceae</taxon>
        <taxon>Pseudovibrio</taxon>
    </lineage>
</organism>
<dbReference type="PANTHER" id="PTHR10188">
    <property type="entry name" value="L-ASPARAGINASE"/>
    <property type="match status" value="1"/>
</dbReference>
<evidence type="ECO:0000256" key="2">
    <source>
        <dbReference type="PIRSR" id="PIRSR600246-2"/>
    </source>
</evidence>
<dbReference type="GO" id="GO:0005737">
    <property type="term" value="C:cytoplasm"/>
    <property type="evidence" value="ECO:0007669"/>
    <property type="project" value="TreeGrafter"/>
</dbReference>
<dbReference type="STRING" id="989403.SAMN05421798_11337"/>
<dbReference type="AlphaFoldDB" id="A0A165XNF5"/>
<dbReference type="EMBL" id="LMCB01000026">
    <property type="protein sequence ID" value="KZL17887.1"/>
    <property type="molecule type" value="Genomic_DNA"/>
</dbReference>
<dbReference type="PATRIC" id="fig|989403.3.peg.3017"/>
<evidence type="ECO:0000256" key="1">
    <source>
        <dbReference type="PIRSR" id="PIRSR600246-1"/>
    </source>
</evidence>
<evidence type="ECO:0000256" key="3">
    <source>
        <dbReference type="PIRSR" id="PIRSR600246-3"/>
    </source>
</evidence>
<dbReference type="GO" id="GO:0003948">
    <property type="term" value="F:N4-(beta-N-acetylglucosaminyl)-L-asparaginase activity"/>
    <property type="evidence" value="ECO:0007669"/>
    <property type="project" value="UniProtKB-EC"/>
</dbReference>
<proteinExistence type="predicted"/>
<dbReference type="RefSeq" id="WP_068006908.1">
    <property type="nucleotide sequence ID" value="NZ_FOFM01000013.1"/>
</dbReference>
<evidence type="ECO:0000313" key="5">
    <source>
        <dbReference type="Proteomes" id="UP000076577"/>
    </source>
</evidence>
<dbReference type="SUPFAM" id="SSF56235">
    <property type="entry name" value="N-terminal nucleophile aminohydrolases (Ntn hydrolases)"/>
    <property type="match status" value="1"/>
</dbReference>
<keyword evidence="5" id="KW-1185">Reference proteome</keyword>
<reference evidence="4 5" key="1">
    <citation type="journal article" date="2016" name="Front. Microbiol.">
        <title>Comparative Genomic Analysis Reveals a Diverse Repertoire of Genes Involved in Prokaryote-Eukaryote Interactions within the Pseudovibrio Genus.</title>
        <authorList>
            <person name="Romano S."/>
            <person name="Fernandez-Guerra A."/>
            <person name="Reen F.J."/>
            <person name="Glockner F.O."/>
            <person name="Crowley S.P."/>
            <person name="O'Sullivan O."/>
            <person name="Cotter P.D."/>
            <person name="Adams C."/>
            <person name="Dobson A.D."/>
            <person name="O'Gara F."/>
        </authorList>
    </citation>
    <scope>NUCLEOTIDE SEQUENCE [LARGE SCALE GENOMIC DNA]</scope>
    <source>
        <strain evidence="4 5">Ad2</strain>
    </source>
</reference>
<feature type="binding site" evidence="2">
    <location>
        <begin position="193"/>
        <end position="196"/>
    </location>
    <ligand>
        <name>substrate</name>
    </ligand>
</feature>
<accession>A0A165XNF5</accession>
<feature type="binding site" evidence="2">
    <location>
        <begin position="216"/>
        <end position="219"/>
    </location>
    <ligand>
        <name>substrate</name>
    </ligand>
</feature>
<dbReference type="InterPro" id="IPR000246">
    <property type="entry name" value="Peptidase_T2"/>
</dbReference>
<dbReference type="Gene3D" id="3.60.20.30">
    <property type="entry name" value="(Glycosyl)asparaginase"/>
    <property type="match status" value="1"/>
</dbReference>
<dbReference type="Proteomes" id="UP000076577">
    <property type="component" value="Unassembled WGS sequence"/>
</dbReference>
<evidence type="ECO:0000313" key="4">
    <source>
        <dbReference type="EMBL" id="KZL17887.1"/>
    </source>
</evidence>
<name>A0A165XNF5_9HYPH</name>
<comment type="caution">
    <text evidence="4">The sequence shown here is derived from an EMBL/GenBank/DDBJ whole genome shotgun (WGS) entry which is preliminary data.</text>
</comment>
<dbReference type="PANTHER" id="PTHR10188:SF6">
    <property type="entry name" value="N(4)-(BETA-N-ACETYLGLUCOSAMINYL)-L-ASPARAGINASE"/>
    <property type="match status" value="1"/>
</dbReference>
<dbReference type="InterPro" id="IPR029055">
    <property type="entry name" value="Ntn_hydrolases_N"/>
</dbReference>
<dbReference type="CDD" id="cd04513">
    <property type="entry name" value="Glycosylasparaginase"/>
    <property type="match status" value="1"/>
</dbReference>
<sequence length="317" mass="34444">MIVLGNSESWPGIGKTAEHLQTGAHGLDALVPGLSLVEAETKIRSVGYGGWPNLLGNMEFDASVMDGTTRDYGAVAAVPMTLEVTRLAKAVLDNLPHTMLVGEGARRYADELGFDKDPVLLEHSKQVWWRKLEKVMSAEQKAQFPNTALAPLTKAITDPEKVRDTTVFLCKDNRNNICTATSTSGWAWKYPGRVGDSPIPGAGFYADSRYGAAACTHTGEMTMRCSSARTIVLALKLGMGLDEALRLAITELQELKSGYIGGVVIHAIDAAGNHRVVNVGCEEEINYWVWTPELEKAEKHKAILAEDMHTARVEALP</sequence>
<dbReference type="EC" id="3.5.1.26" evidence="4"/>
<feature type="site" description="Cleavage; by autolysis" evidence="3">
    <location>
        <begin position="164"/>
        <end position="165"/>
    </location>
</feature>
<gene>
    <name evidence="4" type="ORF">PsAD2_02816</name>
</gene>
<feature type="active site" description="Nucleophile" evidence="1">
    <location>
        <position position="165"/>
    </location>
</feature>
<keyword evidence="4" id="KW-0378">Hydrolase</keyword>
<protein>
    <submittedName>
        <fullName evidence="4">N(4)-(Beta-N-acetylglucosaminyl)-L-asparaginase</fullName>
        <ecNumber evidence="4">3.5.1.26</ecNumber>
    </submittedName>
</protein>
<dbReference type="OrthoDB" id="9780217at2"/>